<keyword evidence="2" id="KW-1185">Reference proteome</keyword>
<evidence type="ECO:0000313" key="2">
    <source>
        <dbReference type="Proteomes" id="UP000664317"/>
    </source>
</evidence>
<name>A0ABS3C326_9BACT</name>
<reference evidence="1 2" key="1">
    <citation type="submission" date="2021-03" db="EMBL/GenBank/DDBJ databases">
        <title>novel species isolated from a fishpond in China.</title>
        <authorList>
            <person name="Lu H."/>
            <person name="Cai Z."/>
        </authorList>
    </citation>
    <scope>NUCLEOTIDE SEQUENCE [LARGE SCALE GENOMIC DNA]</scope>
    <source>
        <strain evidence="1 2">H41</strain>
    </source>
</reference>
<comment type="caution">
    <text evidence="1">The sequence shown here is derived from an EMBL/GenBank/DDBJ whole genome shotgun (WGS) entry which is preliminary data.</text>
</comment>
<evidence type="ECO:0000313" key="1">
    <source>
        <dbReference type="EMBL" id="MBN7811522.1"/>
    </source>
</evidence>
<gene>
    <name evidence="1" type="ORF">J0A68_11215</name>
</gene>
<dbReference type="Proteomes" id="UP000664317">
    <property type="component" value="Unassembled WGS sequence"/>
</dbReference>
<dbReference type="RefSeq" id="WP_206578303.1">
    <property type="nucleotide sequence ID" value="NZ_JAFKCT010000004.1"/>
</dbReference>
<organism evidence="1 2">
    <name type="scientific">Algoriphagus oliviformis</name>
    <dbReference type="NCBI Taxonomy" id="2811231"/>
    <lineage>
        <taxon>Bacteria</taxon>
        <taxon>Pseudomonadati</taxon>
        <taxon>Bacteroidota</taxon>
        <taxon>Cytophagia</taxon>
        <taxon>Cytophagales</taxon>
        <taxon>Cyclobacteriaceae</taxon>
        <taxon>Algoriphagus</taxon>
    </lineage>
</organism>
<proteinExistence type="predicted"/>
<protein>
    <submittedName>
        <fullName evidence="1">Uncharacterized protein</fullName>
    </submittedName>
</protein>
<accession>A0ABS3C326</accession>
<sequence>MKDQQIKAGPASGSIAKRETDIRRFAFGNKEEALRELQTLKKSGAVSLSLGVDCGEFSGAGGMDWYDWLVPMLGDSLSLRLSFGDFGKGKSKPMGERKTLWEIVEHFVLKHGNYFNTVELCKRTAGGGKGEDADNIFSDEVVFAATWAKHWGKQVRLRVCQTKDADWLAKLSASQLLAQLELEGESLAQPVQESGLPTSLPMNSLLAITQMTSGQNRFAK</sequence>
<dbReference type="EMBL" id="JAFKCT010000004">
    <property type="protein sequence ID" value="MBN7811522.1"/>
    <property type="molecule type" value="Genomic_DNA"/>
</dbReference>